<gene>
    <name evidence="2" type="ORF">EGN73_09635</name>
</gene>
<dbReference type="RefSeq" id="WP_219288806.1">
    <property type="nucleotide sequence ID" value="NZ_RPHB01000004.1"/>
</dbReference>
<dbReference type="Pfam" id="PF12146">
    <property type="entry name" value="Hydrolase_4"/>
    <property type="match status" value="1"/>
</dbReference>
<keyword evidence="2" id="KW-0378">Hydrolase</keyword>
<accession>A0A951MAL7</accession>
<evidence type="ECO:0000313" key="2">
    <source>
        <dbReference type="EMBL" id="MBW3468071.1"/>
    </source>
</evidence>
<evidence type="ECO:0000259" key="1">
    <source>
        <dbReference type="Pfam" id="PF12146"/>
    </source>
</evidence>
<organism evidence="2 3">
    <name type="scientific">Arthrospiribacter ruber</name>
    <dbReference type="NCBI Taxonomy" id="2487934"/>
    <lineage>
        <taxon>Bacteria</taxon>
        <taxon>Pseudomonadati</taxon>
        <taxon>Bacteroidota</taxon>
        <taxon>Cytophagia</taxon>
        <taxon>Cytophagales</taxon>
        <taxon>Cyclobacteriaceae</taxon>
        <taxon>Arthrospiribacter</taxon>
    </lineage>
</organism>
<reference evidence="2 3" key="1">
    <citation type="journal article" date="2020" name="Syst. Appl. Microbiol.">
        <title>Arthrospiribacter ruber gen. nov., sp. nov., a novel bacterium isolated from Arthrospira cultures.</title>
        <authorList>
            <person name="Waleron M."/>
            <person name="Misztak A."/>
            <person name="Waleron M.M."/>
            <person name="Furmaniak M."/>
            <person name="Mrozik A."/>
            <person name="Waleron K."/>
        </authorList>
    </citation>
    <scope>NUCLEOTIDE SEQUENCE [LARGE SCALE GENOMIC DNA]</scope>
    <source>
        <strain evidence="2 3">DPMB0001</strain>
    </source>
</reference>
<evidence type="ECO:0000313" key="3">
    <source>
        <dbReference type="Proteomes" id="UP000727490"/>
    </source>
</evidence>
<dbReference type="InterPro" id="IPR053145">
    <property type="entry name" value="AB_hydrolase_Est10"/>
</dbReference>
<feature type="domain" description="Serine aminopeptidase S33" evidence="1">
    <location>
        <begin position="193"/>
        <end position="432"/>
    </location>
</feature>
<dbReference type="PANTHER" id="PTHR43265:SF1">
    <property type="entry name" value="ESTERASE ESTD"/>
    <property type="match status" value="1"/>
</dbReference>
<name>A0A951MAL7_9BACT</name>
<dbReference type="PANTHER" id="PTHR43265">
    <property type="entry name" value="ESTERASE ESTD"/>
    <property type="match status" value="1"/>
</dbReference>
<comment type="caution">
    <text evidence="2">The sequence shown here is derived from an EMBL/GenBank/DDBJ whole genome shotgun (WGS) entry which is preliminary data.</text>
</comment>
<proteinExistence type="predicted"/>
<dbReference type="AlphaFoldDB" id="A0A951MAL7"/>
<dbReference type="InterPro" id="IPR022742">
    <property type="entry name" value="Hydrolase_4"/>
</dbReference>
<keyword evidence="3" id="KW-1185">Reference proteome</keyword>
<protein>
    <submittedName>
        <fullName evidence="2">Alpha/beta fold hydrolase</fullName>
    </submittedName>
</protein>
<dbReference type="Proteomes" id="UP000727490">
    <property type="component" value="Unassembled WGS sequence"/>
</dbReference>
<dbReference type="GO" id="GO:0052689">
    <property type="term" value="F:carboxylic ester hydrolase activity"/>
    <property type="evidence" value="ECO:0007669"/>
    <property type="project" value="TreeGrafter"/>
</dbReference>
<dbReference type="EMBL" id="RPHB01000004">
    <property type="protein sequence ID" value="MBW3468071.1"/>
    <property type="molecule type" value="Genomic_DNA"/>
</dbReference>
<sequence length="469" mass="52374">MKYLFFLSITFLFCVQPLKSQELEGSWEGTLDVMGNKLPLIFRFEQSDEQWKGFMDSPSQGARNIALTKVLVVGNMLTFEHLAGGILYEGILMGDMVNGTFKQSGMSFPLNLNKMQEMEKASESRIRSQTPEAPFPYAEREIEFASETDNVKLKGTLTIPEGNGPFPGVILVTGSGPQDRNSTIFEHEPFWVIADYLSRNGIVVLRFDERGVGGSEGDFGSATSRDFKLDAQSGMKYLQDLQEVDISEIGMLGHSEGGMIAWMVAAEKENSSVDFVISLAGPVVSIPQLMAKQTEDISRSTGNSEELVASQVALNTKFYELIKKYGEVEKIKEMVPELVKEVLDTHELPEEIKAQQAASLTSTLTSSLNPWLVYFIQYEPESDINKIQIPTMAAFGGKDIQVNAAQNANKLISLFEGKEELLRLKVYDDLNHLFQKAETGSISEYIEIEETFNEQVLRDILDFILEISK</sequence>